<dbReference type="InterPro" id="IPR049064">
    <property type="entry name" value="NAD_Glu_DH_ACT3"/>
</dbReference>
<feature type="domain" description="NAD-glutamate dehydrogenase catalytic" evidence="2">
    <location>
        <begin position="735"/>
        <end position="1230"/>
    </location>
</feature>
<dbReference type="Pfam" id="PF21076">
    <property type="entry name" value="GDH_ACT2"/>
    <property type="match status" value="1"/>
</dbReference>
<protein>
    <submittedName>
        <fullName evidence="7">NAD-glutamate dehydrogenase</fullName>
    </submittedName>
</protein>
<comment type="caution">
    <text evidence="7">The sequence shown here is derived from an EMBL/GenBank/DDBJ whole genome shotgun (WGS) entry which is preliminary data.</text>
</comment>
<evidence type="ECO:0000259" key="5">
    <source>
        <dbReference type="Pfam" id="PF21076"/>
    </source>
</evidence>
<gene>
    <name evidence="7" type="ORF">ACFQDM_08255</name>
</gene>
<dbReference type="SUPFAM" id="SSF53223">
    <property type="entry name" value="Aminoacid dehydrogenase-like, N-terminal domain"/>
    <property type="match status" value="1"/>
</dbReference>
<dbReference type="Pfam" id="PF21077">
    <property type="entry name" value="GDH_ACT3"/>
    <property type="match status" value="1"/>
</dbReference>
<dbReference type="Pfam" id="PF21078">
    <property type="entry name" value="GDH_HM3"/>
    <property type="match status" value="1"/>
</dbReference>
<dbReference type="InterPro" id="IPR046346">
    <property type="entry name" value="Aminoacid_DH-like_N_sf"/>
</dbReference>
<dbReference type="InterPro" id="IPR049058">
    <property type="entry name" value="NAD_Glu_DH_HM2"/>
</dbReference>
<feature type="domain" description="NAD-glutamate dehydrogenase ACT3" evidence="6">
    <location>
        <begin position="555"/>
        <end position="633"/>
    </location>
</feature>
<evidence type="ECO:0000259" key="4">
    <source>
        <dbReference type="Pfam" id="PF21075"/>
    </source>
</evidence>
<dbReference type="Pfam" id="PF21074">
    <property type="entry name" value="GDH_C"/>
    <property type="match status" value="1"/>
</dbReference>
<name>A0ABW1S9Y0_9PROT</name>
<keyword evidence="8" id="KW-1185">Reference proteome</keyword>
<dbReference type="Pfam" id="PF21073">
    <property type="entry name" value="GDH_HM1"/>
    <property type="match status" value="1"/>
</dbReference>
<dbReference type="PANTHER" id="PTHR43403">
    <property type="entry name" value="NAD-SPECIFIC GLUTAMATE DEHYDROGENASE"/>
    <property type="match status" value="1"/>
</dbReference>
<dbReference type="InterPro" id="IPR049059">
    <property type="entry name" value="NAD_Glu_DH_HM1"/>
</dbReference>
<evidence type="ECO:0000259" key="6">
    <source>
        <dbReference type="Pfam" id="PF21077"/>
    </source>
</evidence>
<dbReference type="InterPro" id="IPR049056">
    <property type="entry name" value="NAD_Glu_DH_HM3"/>
</dbReference>
<evidence type="ECO:0000313" key="7">
    <source>
        <dbReference type="EMBL" id="MFC6198067.1"/>
    </source>
</evidence>
<evidence type="ECO:0000259" key="2">
    <source>
        <dbReference type="Pfam" id="PF05088"/>
    </source>
</evidence>
<dbReference type="Pfam" id="PF21079">
    <property type="entry name" value="GDH_HM2"/>
    <property type="match status" value="1"/>
</dbReference>
<dbReference type="InterPro" id="IPR028971">
    <property type="entry name" value="NAD-GDH_cat"/>
</dbReference>
<dbReference type="InterPro" id="IPR007780">
    <property type="entry name" value="NAD_Glu_DH_bac"/>
</dbReference>
<feature type="domain" description="NAD-glutamate dehydrogenase ACT2" evidence="5">
    <location>
        <begin position="411"/>
        <end position="499"/>
    </location>
</feature>
<dbReference type="EMBL" id="JBHSSW010000009">
    <property type="protein sequence ID" value="MFC6198067.1"/>
    <property type="molecule type" value="Genomic_DNA"/>
</dbReference>
<dbReference type="InterPro" id="IPR048381">
    <property type="entry name" value="GDH_C"/>
</dbReference>
<dbReference type="PANTHER" id="PTHR43403:SF1">
    <property type="entry name" value="NAD-SPECIFIC GLUTAMATE DEHYDROGENASE"/>
    <property type="match status" value="1"/>
</dbReference>
<dbReference type="Gene3D" id="3.40.50.720">
    <property type="entry name" value="NAD(P)-binding Rossmann-like Domain"/>
    <property type="match status" value="1"/>
</dbReference>
<sequence>MEEKSMVSGGNTDKFPLDLWIQSAKNLPWKEGQPISDKALNFLTQIYNVLDPSSFDQFKQDDVALWARDFWMWSASRPGVGAKIQTRRAVGASGNPLPYSLLEIVGPDMPFLVASVTGACQNLNINPVLVIHPIVDIDRDEDGNRIESGSAVRESCILIVLDLLDDAARKTLENEVRDTLKDIQLSVQDYFAMHGQMKQAAIDVASNQFVSQDKAAEAADFLKWLADEHFIFLGCRHYRFVRKDDGSLAQEEPEIVQGTSLGILRDQDRFILSRGHEPTSITPQISEFLGEPDPIIVSKSSNPSRVHRRVAADYIGVKQYANDGQVIGEIRFTGLFTADAYNRMAREVPLIRRKVSHVISTAGKRPGSHDANALKHILETYPRDELFQMSELDLLDVSLAILQLENRKETRLFVRKDRFNRFISALVFVPKESFNTELRSRIGAILEKAYGGRLTAFYPKLSEAPLARIHFLVDIDQNHPEPDIDELEAEIARVSRSWNDRMRALVRVQRAELSPRLSENLLTDAFNLAYKEAFSPEEALLDIQKFSEISEQRPVALRAFRLPTDSAETIRAKIYTYQDPVELSNCVPIFERMGLFVASESGFPVRIGSNGRSWWVHDFLMYSDDRAAIRLKEVGAEFEEAFENVWLNKTENDGFNRLVLAIGASWREAALFRTLARYRKQTGLDPAQTTQIQALCNHTGITRHLLQAFRLRFDPDLELSLDDRAKESAKMQREILAELEKVESLDEDRVLRRLMSLIYAIQRTSFFQLDENGEPLTHIAIKIASGMLEALPDPKPFREIFVCAPHVEGVHLRFGPVARGGLRWSDRRDDFRTEVLGLVKAQQVKNAVIVPVGSKGGFYPKMLPKDGDPESIRAEGIRAYKTFILAMLQLTDNLIDGEPQHPGRTVIWDGADPYLVVAADKGTATFSDIANGISQSLDFWLDDAFASGGSAGYDHKKMGITARGAWVAVQRHFREMGVNVQTDRFSVIGIGDMGGDVFGNGMLLSKTIELKAAFNHLHIFLDPNPEDTEKSWAERKRLFDMPRSSWEDYDPDLISRGGGVFSRKAKSISLTPEIKTFLGVDADSLTPQELMNAILKAEADLMWFGGIGTYVKSTSESHLDVSDKTNDAIRVNADELNVKVVGEGANLGVTQEARINFSRLGGRINTDAIDNSAGVDSSDHEVNIKILLKNAIQSGALKEADRNDLLASMTDEVAELVLHHNYDQTGALSVAEASAEVDLDSHERMMERLEAKSILDRSVEGLPKPEEIRVLHETHQGLTRPELAVLMAYAKITLFDEIVDSDIPDDPFLEGELYAYFPEPLHVYADAMEAHRLRREIIATRLANEMINLGGITFVHRVKERANAETATIAQAFIVAKELFGLTPLLKRIDALDNKIPANVQTSLRIDLINALRRQVFWLAKTRPGNASIEDLVDQYGDGINLLMSCGNEILSPFEQDLLSERIEGYVADGAPQDIAKDVALVLASTSATDIVDLAQQEDKDVRSIALLFAAVGEGFQFDRLRHAALTLELDQHWDRLAVRGIVETLLGQQFMLVSVMSKRMSDERFSNYDAAKSDVEGFLKHHETSYKKFEGLLSEIEQAGAWSFAKLVLIANAIRSFIDESDLRTV</sequence>
<keyword evidence="1" id="KW-0560">Oxidoreductase</keyword>
<dbReference type="SUPFAM" id="SSF51735">
    <property type="entry name" value="NAD(P)-binding Rossmann-fold domains"/>
    <property type="match status" value="1"/>
</dbReference>
<dbReference type="InterPro" id="IPR024727">
    <property type="entry name" value="NAD_Glu_DH_N_ACT1"/>
</dbReference>
<proteinExistence type="predicted"/>
<reference evidence="8" key="1">
    <citation type="journal article" date="2019" name="Int. J. Syst. Evol. Microbiol.">
        <title>The Global Catalogue of Microorganisms (GCM) 10K type strain sequencing project: providing services to taxonomists for standard genome sequencing and annotation.</title>
        <authorList>
            <consortium name="The Broad Institute Genomics Platform"/>
            <consortium name="The Broad Institute Genome Sequencing Center for Infectious Disease"/>
            <person name="Wu L."/>
            <person name="Ma J."/>
        </authorList>
    </citation>
    <scope>NUCLEOTIDE SEQUENCE [LARGE SCALE GENOMIC DNA]</scope>
    <source>
        <strain evidence="8">CGMCC-1.15741</strain>
    </source>
</reference>
<dbReference type="Proteomes" id="UP001596303">
    <property type="component" value="Unassembled WGS sequence"/>
</dbReference>
<dbReference type="InterPro" id="IPR036291">
    <property type="entry name" value="NAD(P)-bd_dom_sf"/>
</dbReference>
<dbReference type="PIRSF" id="PIRSF036761">
    <property type="entry name" value="GDH_Mll4104"/>
    <property type="match status" value="1"/>
</dbReference>
<accession>A0ABW1S9Y0</accession>
<evidence type="ECO:0000259" key="3">
    <source>
        <dbReference type="Pfam" id="PF21074"/>
    </source>
</evidence>
<feature type="domain" description="NAD-glutamate dehydrogenase N-terminal ACT1" evidence="4">
    <location>
        <begin position="42"/>
        <end position="175"/>
    </location>
</feature>
<feature type="domain" description="NAD-specific glutamate dehydrogenase C-terminal" evidence="3">
    <location>
        <begin position="1276"/>
        <end position="1616"/>
    </location>
</feature>
<dbReference type="Pfam" id="PF21075">
    <property type="entry name" value="GDH_ACT1"/>
    <property type="match status" value="1"/>
</dbReference>
<evidence type="ECO:0000256" key="1">
    <source>
        <dbReference type="ARBA" id="ARBA00023002"/>
    </source>
</evidence>
<dbReference type="InterPro" id="IPR049062">
    <property type="entry name" value="NAD_Glu_DH_ACT2"/>
</dbReference>
<organism evidence="7 8">
    <name type="scientific">Ponticaulis profundi</name>
    <dbReference type="NCBI Taxonomy" id="2665222"/>
    <lineage>
        <taxon>Bacteria</taxon>
        <taxon>Pseudomonadati</taxon>
        <taxon>Pseudomonadota</taxon>
        <taxon>Alphaproteobacteria</taxon>
        <taxon>Hyphomonadales</taxon>
        <taxon>Hyphomonadaceae</taxon>
        <taxon>Ponticaulis</taxon>
    </lineage>
</organism>
<evidence type="ECO:0000313" key="8">
    <source>
        <dbReference type="Proteomes" id="UP001596303"/>
    </source>
</evidence>
<dbReference type="Pfam" id="PF05088">
    <property type="entry name" value="Bac_GDH_CD"/>
    <property type="match status" value="1"/>
</dbReference>